<sequence>YITGIAQQEAKRIVDEKAAQMVTNADIQTRLGDDKQVLGEAHKEYAALKQNPAFSNLPDYAIQAMAVDRAKSAVFESKSTQLQAELSKGKGEDVGNSNTTGLPSTSPAGHQARPLDPNDPDADLKAWEAEPKNVTWFRKWTELPHIDPTSKEVIRFLGQEQPANELYRKFAIRSVRTGFNLGGASAMAVRDWQGVLGGRQ</sequence>
<name>A0A0F9DRK2_9ZZZZ</name>
<accession>A0A0F9DRK2</accession>
<evidence type="ECO:0000256" key="1">
    <source>
        <dbReference type="SAM" id="MobiDB-lite"/>
    </source>
</evidence>
<comment type="caution">
    <text evidence="2">The sequence shown here is derived from an EMBL/GenBank/DDBJ whole genome shotgun (WGS) entry which is preliminary data.</text>
</comment>
<feature type="region of interest" description="Disordered" evidence="1">
    <location>
        <begin position="84"/>
        <end position="120"/>
    </location>
</feature>
<reference evidence="2" key="1">
    <citation type="journal article" date="2015" name="Nature">
        <title>Complex archaea that bridge the gap between prokaryotes and eukaryotes.</title>
        <authorList>
            <person name="Spang A."/>
            <person name="Saw J.H."/>
            <person name="Jorgensen S.L."/>
            <person name="Zaremba-Niedzwiedzka K."/>
            <person name="Martijn J."/>
            <person name="Lind A.E."/>
            <person name="van Eijk R."/>
            <person name="Schleper C."/>
            <person name="Guy L."/>
            <person name="Ettema T.J."/>
        </authorList>
    </citation>
    <scope>NUCLEOTIDE SEQUENCE</scope>
</reference>
<dbReference type="EMBL" id="LAZR01030514">
    <property type="protein sequence ID" value="KKL56381.1"/>
    <property type="molecule type" value="Genomic_DNA"/>
</dbReference>
<evidence type="ECO:0000313" key="2">
    <source>
        <dbReference type="EMBL" id="KKL56381.1"/>
    </source>
</evidence>
<proteinExistence type="predicted"/>
<dbReference type="AlphaFoldDB" id="A0A0F9DRK2"/>
<feature type="compositionally biased region" description="Polar residues" evidence="1">
    <location>
        <begin position="95"/>
        <end position="108"/>
    </location>
</feature>
<gene>
    <name evidence="2" type="ORF">LCGC14_2245960</name>
</gene>
<protein>
    <submittedName>
        <fullName evidence="2">Uncharacterized protein</fullName>
    </submittedName>
</protein>
<organism evidence="2">
    <name type="scientific">marine sediment metagenome</name>
    <dbReference type="NCBI Taxonomy" id="412755"/>
    <lineage>
        <taxon>unclassified sequences</taxon>
        <taxon>metagenomes</taxon>
        <taxon>ecological metagenomes</taxon>
    </lineage>
</organism>
<feature type="non-terminal residue" evidence="2">
    <location>
        <position position="1"/>
    </location>
</feature>